<dbReference type="RefSeq" id="WP_310235544.1">
    <property type="nucleotide sequence ID" value="NZ_JAVDWO010000007.1"/>
</dbReference>
<evidence type="ECO:0000313" key="2">
    <source>
        <dbReference type="Proteomes" id="UP001256588"/>
    </source>
</evidence>
<gene>
    <name evidence="1" type="ORF">J2W68_002122</name>
</gene>
<dbReference type="Proteomes" id="UP001256588">
    <property type="component" value="Unassembled WGS sequence"/>
</dbReference>
<proteinExistence type="predicted"/>
<accession>A0ABU1XXG5</accession>
<dbReference type="EMBL" id="JAVDWO010000007">
    <property type="protein sequence ID" value="MDR7193388.1"/>
    <property type="molecule type" value="Genomic_DNA"/>
</dbReference>
<sequence length="138" mass="15817">MHMTEMQRIAMARAQVGDWDLADAMELLHRARHDHPVHRGYRTCLLSGERLGGRLAALNFGERDDVDELDDGEADERVLQLDLNGQLLWRMGDDDESREVCGRVIDLEWAQQIVDSYHTHVATKPVTQQPLNLQMETV</sequence>
<protein>
    <submittedName>
        <fullName evidence="1">Uncharacterized protein</fullName>
    </submittedName>
</protein>
<keyword evidence="2" id="KW-1185">Reference proteome</keyword>
<evidence type="ECO:0000313" key="1">
    <source>
        <dbReference type="EMBL" id="MDR7193388.1"/>
    </source>
</evidence>
<comment type="caution">
    <text evidence="1">The sequence shown here is derived from an EMBL/GenBank/DDBJ whole genome shotgun (WGS) entry which is preliminary data.</text>
</comment>
<organism evidence="1 2">
    <name type="scientific">Luteimonas terrae</name>
    <dbReference type="NCBI Taxonomy" id="1530191"/>
    <lineage>
        <taxon>Bacteria</taxon>
        <taxon>Pseudomonadati</taxon>
        <taxon>Pseudomonadota</taxon>
        <taxon>Gammaproteobacteria</taxon>
        <taxon>Lysobacterales</taxon>
        <taxon>Lysobacteraceae</taxon>
        <taxon>Luteimonas</taxon>
    </lineage>
</organism>
<reference evidence="1 2" key="1">
    <citation type="submission" date="2023-07" db="EMBL/GenBank/DDBJ databases">
        <title>Sorghum-associated microbial communities from plants grown in Nebraska, USA.</title>
        <authorList>
            <person name="Schachtman D."/>
        </authorList>
    </citation>
    <scope>NUCLEOTIDE SEQUENCE [LARGE SCALE GENOMIC DNA]</scope>
    <source>
        <strain evidence="1 2">4099</strain>
    </source>
</reference>
<name>A0ABU1XXG5_9GAMM</name>